<protein>
    <recommendedName>
        <fullName evidence="2">Borealin N-terminal domain-containing protein</fullName>
    </recommendedName>
</protein>
<name>A0A9W8ASN8_9FUNG</name>
<dbReference type="AlphaFoldDB" id="A0A9W8ASN8"/>
<feature type="region of interest" description="Disordered" evidence="1">
    <location>
        <begin position="1"/>
        <end position="73"/>
    </location>
</feature>
<sequence length="471" mass="50553">MATTAKRSTRRAADSISSDTDVESCRDPKSPCKRDMSSGLVALAQGGPSSQEAPLSSQSASGLEPALPKSPRSATSTFQRSLFQLTNSHTLLGKLSPAEKQAMLDNLEYEVNDRVQRLRSNSKWLSESLKLRCELDLSVFPKAVRSLSISEFCLVYKGSVNEYMHQEAARRIQQFALPRTPEILKKRKFTESDPPLPIPRNLTQVAAQTGIPTPVRQGSIVSSVQSNSSVTPSNSRLKQIPSLKKDTPGPVVSVAVFSPKISKSPFTGQNLRLPLPPSAKKLARVITRKSPGPRNAAKANNRKATRANARSTRRAVQTKSSSDSLAAEKPNKRIRRESNSGRGVQSVSSKANKENVGTNETTSETGDGQIGGKNTRSKRKSHGNGSKSRKSVTAKNDNGGGGEESNETNTRSKVVPPSRPATTTRAADRAALALYSRNNEKVGVKSASAVGGAKPAGASRKSSRKKMNAKT</sequence>
<feature type="compositionally biased region" description="Polar residues" evidence="1">
    <location>
        <begin position="340"/>
        <end position="366"/>
    </location>
</feature>
<feature type="region of interest" description="Disordered" evidence="1">
    <location>
        <begin position="222"/>
        <end position="245"/>
    </location>
</feature>
<feature type="compositionally biased region" description="Basic and acidic residues" evidence="1">
    <location>
        <begin position="23"/>
        <end position="36"/>
    </location>
</feature>
<feature type="compositionally biased region" description="Polar residues" evidence="1">
    <location>
        <begin position="47"/>
        <end position="61"/>
    </location>
</feature>
<evidence type="ECO:0000313" key="4">
    <source>
        <dbReference type="Proteomes" id="UP001150925"/>
    </source>
</evidence>
<accession>A0A9W8ASN8</accession>
<evidence type="ECO:0000259" key="2">
    <source>
        <dbReference type="Pfam" id="PF10444"/>
    </source>
</evidence>
<dbReference type="Proteomes" id="UP001150925">
    <property type="component" value="Unassembled WGS sequence"/>
</dbReference>
<feature type="compositionally biased region" description="Basic residues" evidence="1">
    <location>
        <begin position="375"/>
        <end position="392"/>
    </location>
</feature>
<gene>
    <name evidence="3" type="ORF">IWQ62_004558</name>
</gene>
<dbReference type="OrthoDB" id="2392550at2759"/>
<reference evidence="3" key="1">
    <citation type="submission" date="2022-07" db="EMBL/GenBank/DDBJ databases">
        <title>Phylogenomic reconstructions and comparative analyses of Kickxellomycotina fungi.</title>
        <authorList>
            <person name="Reynolds N.K."/>
            <person name="Stajich J.E."/>
            <person name="Barry K."/>
            <person name="Grigoriev I.V."/>
            <person name="Crous P."/>
            <person name="Smith M.E."/>
        </authorList>
    </citation>
    <scope>NUCLEOTIDE SEQUENCE</scope>
    <source>
        <strain evidence="3">RSA 1196</strain>
    </source>
</reference>
<dbReference type="Pfam" id="PF10444">
    <property type="entry name" value="Nbl1_Borealin_N"/>
    <property type="match status" value="1"/>
</dbReference>
<feature type="compositionally biased region" description="Basic residues" evidence="1">
    <location>
        <begin position="461"/>
        <end position="471"/>
    </location>
</feature>
<proteinExistence type="predicted"/>
<dbReference type="InterPro" id="IPR018851">
    <property type="entry name" value="Borealin_N"/>
</dbReference>
<evidence type="ECO:0000313" key="3">
    <source>
        <dbReference type="EMBL" id="KAJ1959566.1"/>
    </source>
</evidence>
<keyword evidence="4" id="KW-1185">Reference proteome</keyword>
<feature type="region of interest" description="Disordered" evidence="1">
    <location>
        <begin position="288"/>
        <end position="471"/>
    </location>
</feature>
<feature type="compositionally biased region" description="Low complexity" evidence="1">
    <location>
        <begin position="222"/>
        <end position="235"/>
    </location>
</feature>
<organism evidence="3 4">
    <name type="scientific">Dispira parvispora</name>
    <dbReference type="NCBI Taxonomy" id="1520584"/>
    <lineage>
        <taxon>Eukaryota</taxon>
        <taxon>Fungi</taxon>
        <taxon>Fungi incertae sedis</taxon>
        <taxon>Zoopagomycota</taxon>
        <taxon>Kickxellomycotina</taxon>
        <taxon>Dimargaritomycetes</taxon>
        <taxon>Dimargaritales</taxon>
        <taxon>Dimargaritaceae</taxon>
        <taxon>Dispira</taxon>
    </lineage>
</organism>
<evidence type="ECO:0000256" key="1">
    <source>
        <dbReference type="SAM" id="MobiDB-lite"/>
    </source>
</evidence>
<feature type="compositionally biased region" description="Low complexity" evidence="1">
    <location>
        <begin position="420"/>
        <end position="433"/>
    </location>
</feature>
<comment type="caution">
    <text evidence="3">The sequence shown here is derived from an EMBL/GenBank/DDBJ whole genome shotgun (WGS) entry which is preliminary data.</text>
</comment>
<dbReference type="EMBL" id="JANBPY010001555">
    <property type="protein sequence ID" value="KAJ1959566.1"/>
    <property type="molecule type" value="Genomic_DNA"/>
</dbReference>
<feature type="domain" description="Borealin N-terminal" evidence="2">
    <location>
        <begin position="99"/>
        <end position="153"/>
    </location>
</feature>